<gene>
    <name evidence="3" type="ORF">D7V88_01485</name>
</gene>
<evidence type="ECO:0000259" key="2">
    <source>
        <dbReference type="Pfam" id="PF08327"/>
    </source>
</evidence>
<dbReference type="Gene3D" id="3.30.530.20">
    <property type="match status" value="1"/>
</dbReference>
<name>A0A3A8JT93_9BACT</name>
<organism evidence="3 4">
    <name type="scientific">Corallococcus terminator</name>
    <dbReference type="NCBI Taxonomy" id="2316733"/>
    <lineage>
        <taxon>Bacteria</taxon>
        <taxon>Pseudomonadati</taxon>
        <taxon>Myxococcota</taxon>
        <taxon>Myxococcia</taxon>
        <taxon>Myxococcales</taxon>
        <taxon>Cystobacterineae</taxon>
        <taxon>Myxococcaceae</taxon>
        <taxon>Corallococcus</taxon>
    </lineage>
</organism>
<evidence type="ECO:0000313" key="3">
    <source>
        <dbReference type="EMBL" id="RKG93641.1"/>
    </source>
</evidence>
<dbReference type="Pfam" id="PF08327">
    <property type="entry name" value="AHSA1"/>
    <property type="match status" value="1"/>
</dbReference>
<accession>A0A3A8JT93</accession>
<comment type="caution">
    <text evidence="3">The sequence shown here is derived from an EMBL/GenBank/DDBJ whole genome shotgun (WGS) entry which is preliminary data.</text>
</comment>
<dbReference type="CDD" id="cd07826">
    <property type="entry name" value="SRPBCC_CalC_Aha1-like_9"/>
    <property type="match status" value="1"/>
</dbReference>
<dbReference type="InterPro" id="IPR023393">
    <property type="entry name" value="START-like_dom_sf"/>
</dbReference>
<sequence>MAEARSETPRSVTTLELKSDREVIISRTFRAPARIVFDAWTKPEFVKRWWAPQSRCVEFVDCQADVRVGGAYRYHLKHDGNEFSFYGTYSEITPHTRLAYTQIFEPFPDAAVQVTVTFEERDGKTHLVSHEVYPSKEAREGALSSGMEHGLRETMDQLDELVASLT</sequence>
<reference evidence="4" key="1">
    <citation type="submission" date="2018-09" db="EMBL/GenBank/DDBJ databases">
        <authorList>
            <person name="Livingstone P.G."/>
            <person name="Whitworth D.E."/>
        </authorList>
    </citation>
    <scope>NUCLEOTIDE SEQUENCE [LARGE SCALE GENOMIC DNA]</scope>
    <source>
        <strain evidence="4">CA054A</strain>
    </source>
</reference>
<dbReference type="SUPFAM" id="SSF55961">
    <property type="entry name" value="Bet v1-like"/>
    <property type="match status" value="1"/>
</dbReference>
<dbReference type="OrthoDB" id="9786557at2"/>
<dbReference type="EMBL" id="RAVZ01000005">
    <property type="protein sequence ID" value="RKG93641.1"/>
    <property type="molecule type" value="Genomic_DNA"/>
</dbReference>
<dbReference type="Proteomes" id="UP000268094">
    <property type="component" value="Unassembled WGS sequence"/>
</dbReference>
<feature type="domain" description="Activator of Hsp90 ATPase homologue 1/2-like C-terminal" evidence="2">
    <location>
        <begin position="30"/>
        <end position="162"/>
    </location>
</feature>
<dbReference type="AlphaFoldDB" id="A0A3A8JT93"/>
<evidence type="ECO:0000256" key="1">
    <source>
        <dbReference type="ARBA" id="ARBA00006817"/>
    </source>
</evidence>
<protein>
    <submittedName>
        <fullName evidence="3">ATPase</fullName>
    </submittedName>
</protein>
<evidence type="ECO:0000313" key="4">
    <source>
        <dbReference type="Proteomes" id="UP000268094"/>
    </source>
</evidence>
<dbReference type="InterPro" id="IPR013538">
    <property type="entry name" value="ASHA1/2-like_C"/>
</dbReference>
<keyword evidence="4" id="KW-1185">Reference proteome</keyword>
<dbReference type="RefSeq" id="WP_120538787.1">
    <property type="nucleotide sequence ID" value="NZ_RAVZ01000005.1"/>
</dbReference>
<comment type="similarity">
    <text evidence="1">Belongs to the AHA1 family.</text>
</comment>
<proteinExistence type="inferred from homology"/>